<dbReference type="Proteomes" id="UP000027135">
    <property type="component" value="Unassembled WGS sequence"/>
</dbReference>
<dbReference type="EMBL" id="KK852515">
    <property type="protein sequence ID" value="KDR22189.1"/>
    <property type="molecule type" value="Genomic_DNA"/>
</dbReference>
<accession>A0A067RR29</accession>
<protein>
    <submittedName>
        <fullName evidence="2">Uncharacterized protein</fullName>
    </submittedName>
</protein>
<feature type="compositionally biased region" description="Polar residues" evidence="1">
    <location>
        <begin position="58"/>
        <end position="76"/>
    </location>
</feature>
<dbReference type="AlphaFoldDB" id="A0A067RR29"/>
<organism evidence="2 3">
    <name type="scientific">Zootermopsis nevadensis</name>
    <name type="common">Dampwood termite</name>
    <dbReference type="NCBI Taxonomy" id="136037"/>
    <lineage>
        <taxon>Eukaryota</taxon>
        <taxon>Metazoa</taxon>
        <taxon>Ecdysozoa</taxon>
        <taxon>Arthropoda</taxon>
        <taxon>Hexapoda</taxon>
        <taxon>Insecta</taxon>
        <taxon>Pterygota</taxon>
        <taxon>Neoptera</taxon>
        <taxon>Polyneoptera</taxon>
        <taxon>Dictyoptera</taxon>
        <taxon>Blattodea</taxon>
        <taxon>Blattoidea</taxon>
        <taxon>Termitoidae</taxon>
        <taxon>Termopsidae</taxon>
        <taxon>Zootermopsis</taxon>
    </lineage>
</organism>
<evidence type="ECO:0000313" key="3">
    <source>
        <dbReference type="Proteomes" id="UP000027135"/>
    </source>
</evidence>
<dbReference type="InParanoid" id="A0A067RR29"/>
<gene>
    <name evidence="2" type="ORF">L798_02522</name>
</gene>
<evidence type="ECO:0000313" key="2">
    <source>
        <dbReference type="EMBL" id="KDR22189.1"/>
    </source>
</evidence>
<feature type="region of interest" description="Disordered" evidence="1">
    <location>
        <begin position="56"/>
        <end position="94"/>
    </location>
</feature>
<reference evidence="2 3" key="1">
    <citation type="journal article" date="2014" name="Nat. Commun.">
        <title>Molecular traces of alternative social organization in a termite genome.</title>
        <authorList>
            <person name="Terrapon N."/>
            <person name="Li C."/>
            <person name="Robertson H.M."/>
            <person name="Ji L."/>
            <person name="Meng X."/>
            <person name="Booth W."/>
            <person name="Chen Z."/>
            <person name="Childers C.P."/>
            <person name="Glastad K.M."/>
            <person name="Gokhale K."/>
            <person name="Gowin J."/>
            <person name="Gronenberg W."/>
            <person name="Hermansen R.A."/>
            <person name="Hu H."/>
            <person name="Hunt B.G."/>
            <person name="Huylmans A.K."/>
            <person name="Khalil S.M."/>
            <person name="Mitchell R.D."/>
            <person name="Munoz-Torres M.C."/>
            <person name="Mustard J.A."/>
            <person name="Pan H."/>
            <person name="Reese J.T."/>
            <person name="Scharf M.E."/>
            <person name="Sun F."/>
            <person name="Vogel H."/>
            <person name="Xiao J."/>
            <person name="Yang W."/>
            <person name="Yang Z."/>
            <person name="Yang Z."/>
            <person name="Zhou J."/>
            <person name="Zhu J."/>
            <person name="Brent C.S."/>
            <person name="Elsik C.G."/>
            <person name="Goodisman M.A."/>
            <person name="Liberles D.A."/>
            <person name="Roe R.M."/>
            <person name="Vargo E.L."/>
            <person name="Vilcinskas A."/>
            <person name="Wang J."/>
            <person name="Bornberg-Bauer E."/>
            <person name="Korb J."/>
            <person name="Zhang G."/>
            <person name="Liebig J."/>
        </authorList>
    </citation>
    <scope>NUCLEOTIDE SEQUENCE [LARGE SCALE GENOMIC DNA]</scope>
    <source>
        <tissue evidence="2">Whole organism</tissue>
    </source>
</reference>
<keyword evidence="3" id="KW-1185">Reference proteome</keyword>
<evidence type="ECO:0000256" key="1">
    <source>
        <dbReference type="SAM" id="MobiDB-lite"/>
    </source>
</evidence>
<name>A0A067RR29_ZOONE</name>
<proteinExistence type="predicted"/>
<sequence>MQRISPAGLNETFNSLTNEHVRASKRRRVASLVAAMSEVLGGGIARRTVMGGLRDESNCATTEPMNGSHRCTTESQDAAKRSDSRNVMARTVLR</sequence>